<gene>
    <name evidence="2" type="ORF">BpHYR1_029705</name>
</gene>
<organism evidence="2 3">
    <name type="scientific">Brachionus plicatilis</name>
    <name type="common">Marine rotifer</name>
    <name type="synonym">Brachionus muelleri</name>
    <dbReference type="NCBI Taxonomy" id="10195"/>
    <lineage>
        <taxon>Eukaryota</taxon>
        <taxon>Metazoa</taxon>
        <taxon>Spiralia</taxon>
        <taxon>Gnathifera</taxon>
        <taxon>Rotifera</taxon>
        <taxon>Eurotatoria</taxon>
        <taxon>Monogononta</taxon>
        <taxon>Pseudotrocha</taxon>
        <taxon>Ploima</taxon>
        <taxon>Brachionidae</taxon>
        <taxon>Brachionus</taxon>
    </lineage>
</organism>
<reference evidence="2 3" key="1">
    <citation type="journal article" date="2018" name="Sci. Rep.">
        <title>Genomic signatures of local adaptation to the degree of environmental predictability in rotifers.</title>
        <authorList>
            <person name="Franch-Gras L."/>
            <person name="Hahn C."/>
            <person name="Garcia-Roger E.M."/>
            <person name="Carmona M.J."/>
            <person name="Serra M."/>
            <person name="Gomez A."/>
        </authorList>
    </citation>
    <scope>NUCLEOTIDE SEQUENCE [LARGE SCALE GENOMIC DNA]</scope>
    <source>
        <strain evidence="2">HYR1</strain>
    </source>
</reference>
<evidence type="ECO:0000313" key="3">
    <source>
        <dbReference type="Proteomes" id="UP000276133"/>
    </source>
</evidence>
<protein>
    <submittedName>
        <fullName evidence="2">Uncharacterized protein</fullName>
    </submittedName>
</protein>
<keyword evidence="1" id="KW-1133">Transmembrane helix</keyword>
<dbReference type="Proteomes" id="UP000276133">
    <property type="component" value="Unassembled WGS sequence"/>
</dbReference>
<feature type="transmembrane region" description="Helical" evidence="1">
    <location>
        <begin position="20"/>
        <end position="41"/>
    </location>
</feature>
<evidence type="ECO:0000313" key="2">
    <source>
        <dbReference type="EMBL" id="RNA42569.1"/>
    </source>
</evidence>
<proteinExistence type="predicted"/>
<accession>A0A3M7T3U6</accession>
<dbReference type="EMBL" id="REGN01000352">
    <property type="protein sequence ID" value="RNA42569.1"/>
    <property type="molecule type" value="Genomic_DNA"/>
</dbReference>
<dbReference type="AlphaFoldDB" id="A0A3M7T3U6"/>
<keyword evidence="1" id="KW-0812">Transmembrane</keyword>
<evidence type="ECO:0000256" key="1">
    <source>
        <dbReference type="SAM" id="Phobius"/>
    </source>
</evidence>
<name>A0A3M7T3U6_BRAPC</name>
<keyword evidence="1" id="KW-0472">Membrane</keyword>
<sequence length="64" mass="7496">MNKGNFLFQHTLLNLKNHFYGVLSAMGILIFQYSFWGHLVAREYCTLFSELYSNRKFISPMSAV</sequence>
<comment type="caution">
    <text evidence="2">The sequence shown here is derived from an EMBL/GenBank/DDBJ whole genome shotgun (WGS) entry which is preliminary data.</text>
</comment>
<keyword evidence="3" id="KW-1185">Reference proteome</keyword>